<protein>
    <submittedName>
        <fullName evidence="9">Vitamin K-dependent gamma-carboxylase</fullName>
    </submittedName>
</protein>
<dbReference type="InterPro" id="IPR053934">
    <property type="entry name" value="HTTM_dom"/>
</dbReference>
<evidence type="ECO:0000256" key="4">
    <source>
        <dbReference type="ARBA" id="ARBA00023136"/>
    </source>
</evidence>
<dbReference type="Pfam" id="PF05090">
    <property type="entry name" value="HTTM"/>
    <property type="match status" value="1"/>
</dbReference>
<dbReference type="InterPro" id="IPR053935">
    <property type="entry name" value="VKGC_lumenal_dom"/>
</dbReference>
<evidence type="ECO:0000256" key="2">
    <source>
        <dbReference type="ARBA" id="ARBA00022692"/>
    </source>
</evidence>
<keyword evidence="10" id="KW-1185">Reference proteome</keyword>
<feature type="transmembrane region" description="Helical" evidence="7">
    <location>
        <begin position="110"/>
        <end position="128"/>
    </location>
</feature>
<comment type="subcellular location">
    <subcellularLocation>
        <location evidence="1">Endomembrane system</location>
        <topology evidence="1">Multi-pass membrane protein</topology>
    </subcellularLocation>
</comment>
<keyword evidence="3 7" id="KW-1133">Transmembrane helix</keyword>
<reference evidence="9 10" key="2">
    <citation type="journal article" date="2012" name="Stand. Genomic Sci.">
        <title>Complete genome sequence of the facultatively anaerobic, appendaged bacterium Muricauda ruestringensis type strain (B1(T)).</title>
        <authorList>
            <person name="Huntemann M."/>
            <person name="Teshima H."/>
            <person name="Lapidus A."/>
            <person name="Nolan M."/>
            <person name="Lucas S."/>
            <person name="Hammon N."/>
            <person name="Deshpande S."/>
            <person name="Cheng J.F."/>
            <person name="Tapia R."/>
            <person name="Goodwin L.A."/>
            <person name="Pitluck S."/>
            <person name="Liolios K."/>
            <person name="Pagani I."/>
            <person name="Ivanova N."/>
            <person name="Mavromatis K."/>
            <person name="Mikhailova N."/>
            <person name="Pati A."/>
            <person name="Chen A."/>
            <person name="Palaniappan K."/>
            <person name="Land M."/>
            <person name="Hauser L."/>
            <person name="Pan C."/>
            <person name="Brambilla E.M."/>
            <person name="Rohde M."/>
            <person name="Spring S."/>
            <person name="Goker M."/>
            <person name="Detter J.C."/>
            <person name="Bristow J."/>
            <person name="Eisen J.A."/>
            <person name="Markowitz V."/>
            <person name="Hugenholtz P."/>
            <person name="Kyrpides N.C."/>
            <person name="Klenk H.P."/>
            <person name="Woyke T."/>
        </authorList>
    </citation>
    <scope>NUCLEOTIDE SEQUENCE [LARGE SCALE GENOMIC DNA]</scope>
    <source>
        <strain evidence="10">DSM 13258 / LMG 19739 / B1</strain>
    </source>
</reference>
<evidence type="ECO:0000256" key="1">
    <source>
        <dbReference type="ARBA" id="ARBA00004127"/>
    </source>
</evidence>
<dbReference type="InterPro" id="IPR011020">
    <property type="entry name" value="HTTM-like"/>
</dbReference>
<proteinExistence type="predicted"/>
<dbReference type="EMBL" id="CP002999">
    <property type="protein sequence ID" value="AEM70708.1"/>
    <property type="molecule type" value="Genomic_DNA"/>
</dbReference>
<accession>G2PIJ4</accession>
<dbReference type="InterPro" id="IPR007782">
    <property type="entry name" value="VKG_COase"/>
</dbReference>
<dbReference type="SMART" id="SM00752">
    <property type="entry name" value="HTTM"/>
    <property type="match status" value="1"/>
</dbReference>
<dbReference type="GO" id="GO:0019842">
    <property type="term" value="F:vitamin binding"/>
    <property type="evidence" value="ECO:0007669"/>
    <property type="project" value="TreeGrafter"/>
</dbReference>
<feature type="transmembrane region" description="Helical" evidence="7">
    <location>
        <begin position="20"/>
        <end position="39"/>
    </location>
</feature>
<name>G2PIJ4_ALLRU</name>
<evidence type="ECO:0000259" key="8">
    <source>
        <dbReference type="SMART" id="SM00752"/>
    </source>
</evidence>
<dbReference type="GO" id="GO:0012505">
    <property type="term" value="C:endomembrane system"/>
    <property type="evidence" value="ECO:0007669"/>
    <property type="project" value="UniProtKB-SubCell"/>
</dbReference>
<dbReference type="eggNOG" id="COG3250">
    <property type="taxonomic scope" value="Bacteria"/>
</dbReference>
<keyword evidence="5" id="KW-1015">Disulfide bond</keyword>
<feature type="transmembrane region" description="Helical" evidence="7">
    <location>
        <begin position="201"/>
        <end position="222"/>
    </location>
</feature>
<dbReference type="PANTHER" id="PTHR12639">
    <property type="entry name" value="VITAMIN K-DEPENDENT GAMMA-CARBOXYLASE"/>
    <property type="match status" value="1"/>
</dbReference>
<evidence type="ECO:0000256" key="6">
    <source>
        <dbReference type="ARBA" id="ARBA00023239"/>
    </source>
</evidence>
<dbReference type="STRING" id="886377.Murru_1668"/>
<gene>
    <name evidence="9" type="ordered locus">Murru_1668</name>
</gene>
<feature type="transmembrane region" description="Helical" evidence="7">
    <location>
        <begin position="291"/>
        <end position="308"/>
    </location>
</feature>
<feature type="transmembrane region" description="Helical" evidence="7">
    <location>
        <begin position="149"/>
        <end position="167"/>
    </location>
</feature>
<evidence type="ECO:0000256" key="7">
    <source>
        <dbReference type="SAM" id="Phobius"/>
    </source>
</evidence>
<dbReference type="GO" id="GO:0008488">
    <property type="term" value="F:gamma-glutamyl carboxylase activity"/>
    <property type="evidence" value="ECO:0007669"/>
    <property type="project" value="InterPro"/>
</dbReference>
<reference evidence="10" key="1">
    <citation type="submission" date="2011-08" db="EMBL/GenBank/DDBJ databases">
        <title>The complete genome of Muricauda ruestringensis DSM 13258.</title>
        <authorList>
            <person name="Lucas S."/>
            <person name="Han J."/>
            <person name="Lapidus A."/>
            <person name="Bruce D."/>
            <person name="Goodwin L."/>
            <person name="Pitluck S."/>
            <person name="Peters L."/>
            <person name="Kyrpides N."/>
            <person name="Mavromatis K."/>
            <person name="Ivanova N."/>
            <person name="Ovchinnikova G."/>
            <person name="Teshima H."/>
            <person name="Detter J.C."/>
            <person name="Tapia R."/>
            <person name="Han C."/>
            <person name="Land M."/>
            <person name="Hauser L."/>
            <person name="Markowitz V."/>
            <person name="Cheng J.-F."/>
            <person name="Hugenholtz P."/>
            <person name="Woyke T."/>
            <person name="Wu D."/>
            <person name="Spring S."/>
            <person name="Schroeder M."/>
            <person name="Brambilla E."/>
            <person name="Klenk H.-P."/>
            <person name="Eisen J.A."/>
        </authorList>
    </citation>
    <scope>NUCLEOTIDE SEQUENCE [LARGE SCALE GENOMIC DNA]</scope>
    <source>
        <strain evidence="10">DSM 13258 / LMG 19739 / B1</strain>
    </source>
</reference>
<feature type="transmembrane region" description="Helical" evidence="7">
    <location>
        <begin position="66"/>
        <end position="83"/>
    </location>
</feature>
<organism evidence="9 10">
    <name type="scientific">Allomuricauda ruestringensis (strain DSM 13258 / CIP 107369 / LMG 19739 / B1)</name>
    <name type="common">Muricauda ruestringensis</name>
    <dbReference type="NCBI Taxonomy" id="886377"/>
    <lineage>
        <taxon>Bacteria</taxon>
        <taxon>Pseudomonadati</taxon>
        <taxon>Bacteroidota</taxon>
        <taxon>Flavobacteriia</taxon>
        <taxon>Flavobacteriales</taxon>
        <taxon>Flavobacteriaceae</taxon>
        <taxon>Flagellimonas</taxon>
    </lineage>
</organism>
<dbReference type="PANTHER" id="PTHR12639:SF7">
    <property type="entry name" value="HTTM DOMAIN-CONTAINING PROTEIN"/>
    <property type="match status" value="1"/>
</dbReference>
<evidence type="ECO:0000256" key="5">
    <source>
        <dbReference type="ARBA" id="ARBA00023157"/>
    </source>
</evidence>
<keyword evidence="2 7" id="KW-0812">Transmembrane</keyword>
<dbReference type="Proteomes" id="UP000008908">
    <property type="component" value="Chromosome"/>
</dbReference>
<feature type="domain" description="HTTM-like" evidence="8">
    <location>
        <begin position="7"/>
        <end position="266"/>
    </location>
</feature>
<keyword evidence="6" id="KW-0456">Lyase</keyword>
<dbReference type="AlphaFoldDB" id="G2PIJ4"/>
<dbReference type="KEGG" id="mrs:Murru_1668"/>
<evidence type="ECO:0000313" key="10">
    <source>
        <dbReference type="Proteomes" id="UP000008908"/>
    </source>
</evidence>
<evidence type="ECO:0000313" key="9">
    <source>
        <dbReference type="EMBL" id="AEM70708.1"/>
    </source>
</evidence>
<dbReference type="Pfam" id="PF22777">
    <property type="entry name" value="VKGC_lumenal_dom"/>
    <property type="match status" value="1"/>
</dbReference>
<dbReference type="OrthoDB" id="341137at2"/>
<keyword evidence="4 7" id="KW-0472">Membrane</keyword>
<dbReference type="RefSeq" id="WP_014032989.1">
    <property type="nucleotide sequence ID" value="NC_015945.1"/>
</dbReference>
<dbReference type="HOGENOM" id="CLU_020495_1_0_10"/>
<sequence length="438" mass="51409">MLSQFLFRKIDNAQLVVFRVFYGLLVSAECYGAIATGWVRRTLVEPKFTFSFIGFEWLQPLPGSGMYIYFAVMGTLGLLIALGLKYRLSALTFAVLWSGVYLMQKTSYNNHYYLLMLLAYIMAFLPANQDASLDAKINPNLRSQTMFNWIRWTIILQLFIVYTYASVAKLYGDWLDFSMIDVLMSSKKNYYLIGDFLQQKWVHKIIAVFGICFDLLIVPALLWKPTRKIAFVLSIFFHLFNSIVFQIGVFPYLSLALIVFFFEPQTIRNIFLRTKKIIPETKIIIPKTKNVVLAVLGIYFLFQLVLPLRHHFFKDDVLWTEEGHRLSWRMMLRSRTGRISYKVVNTKTNDTTNINLNDYLTKKQQRRVACYPDFIWQFAQRLKKKYTRKGENIQVFVENKVKVNQGPYKPFIDPTVDLASVPWKHFSHNDWILPSHKE</sequence>
<evidence type="ECO:0000256" key="3">
    <source>
        <dbReference type="ARBA" id="ARBA00022989"/>
    </source>
</evidence>